<dbReference type="GO" id="GO:1990189">
    <property type="term" value="F:protein N-terminal-serine acetyltransferase activity"/>
    <property type="evidence" value="ECO:0007669"/>
    <property type="project" value="TreeGrafter"/>
</dbReference>
<feature type="compositionally biased region" description="Low complexity" evidence="1">
    <location>
        <begin position="1"/>
        <end position="21"/>
    </location>
</feature>
<evidence type="ECO:0000256" key="1">
    <source>
        <dbReference type="SAM" id="MobiDB-lite"/>
    </source>
</evidence>
<dbReference type="Proteomes" id="UP000540506">
    <property type="component" value="Unassembled WGS sequence"/>
</dbReference>
<dbReference type="GO" id="GO:0005737">
    <property type="term" value="C:cytoplasm"/>
    <property type="evidence" value="ECO:0007669"/>
    <property type="project" value="TreeGrafter"/>
</dbReference>
<dbReference type="PANTHER" id="PTHR43441">
    <property type="entry name" value="RIBOSOMAL-PROTEIN-SERINE ACETYLTRANSFERASE"/>
    <property type="match status" value="1"/>
</dbReference>
<keyword evidence="3" id="KW-0808">Transferase</keyword>
<organism evidence="3 4">
    <name type="scientific">Kitasatospora kifunensis</name>
    <name type="common">Streptomyces kifunensis</name>
    <dbReference type="NCBI Taxonomy" id="58351"/>
    <lineage>
        <taxon>Bacteria</taxon>
        <taxon>Bacillati</taxon>
        <taxon>Actinomycetota</taxon>
        <taxon>Actinomycetes</taxon>
        <taxon>Kitasatosporales</taxon>
        <taxon>Streptomycetaceae</taxon>
        <taxon>Kitasatospora</taxon>
    </lineage>
</organism>
<feature type="region of interest" description="Disordered" evidence="1">
    <location>
        <begin position="1"/>
        <end position="25"/>
    </location>
</feature>
<name>A0A7W7VT45_KITKI</name>
<gene>
    <name evidence="3" type="ORF">FHR34_000292</name>
</gene>
<feature type="domain" description="N-acetyltransferase" evidence="2">
    <location>
        <begin position="38"/>
        <end position="212"/>
    </location>
</feature>
<keyword evidence="4" id="KW-1185">Reference proteome</keyword>
<dbReference type="AlphaFoldDB" id="A0A7W7VT45"/>
<dbReference type="Pfam" id="PF13302">
    <property type="entry name" value="Acetyltransf_3"/>
    <property type="match status" value="1"/>
</dbReference>
<evidence type="ECO:0000313" key="4">
    <source>
        <dbReference type="Proteomes" id="UP000540506"/>
    </source>
</evidence>
<dbReference type="SUPFAM" id="SSF55729">
    <property type="entry name" value="Acyl-CoA N-acyltransferases (Nat)"/>
    <property type="match status" value="1"/>
</dbReference>
<dbReference type="PANTHER" id="PTHR43441:SF10">
    <property type="entry name" value="ACETYLTRANSFERASE"/>
    <property type="match status" value="1"/>
</dbReference>
<comment type="caution">
    <text evidence="3">The sequence shown here is derived from an EMBL/GenBank/DDBJ whole genome shotgun (WGS) entry which is preliminary data.</text>
</comment>
<evidence type="ECO:0000259" key="2">
    <source>
        <dbReference type="PROSITE" id="PS51186"/>
    </source>
</evidence>
<reference evidence="3 4" key="1">
    <citation type="submission" date="2020-08" db="EMBL/GenBank/DDBJ databases">
        <title>Sequencing the genomes of 1000 actinobacteria strains.</title>
        <authorList>
            <person name="Klenk H.-P."/>
        </authorList>
    </citation>
    <scope>NUCLEOTIDE SEQUENCE [LARGE SCALE GENOMIC DNA]</scope>
    <source>
        <strain evidence="3 4">DSM 41654</strain>
    </source>
</reference>
<dbReference type="PROSITE" id="PS51186">
    <property type="entry name" value="GNAT"/>
    <property type="match status" value="1"/>
</dbReference>
<evidence type="ECO:0000313" key="3">
    <source>
        <dbReference type="EMBL" id="MBB4921299.1"/>
    </source>
</evidence>
<dbReference type="InterPro" id="IPR016181">
    <property type="entry name" value="Acyl_CoA_acyltransferase"/>
</dbReference>
<dbReference type="InterPro" id="IPR051908">
    <property type="entry name" value="Ribosomal_N-acetyltransferase"/>
</dbReference>
<dbReference type="EMBL" id="JACHJV010000001">
    <property type="protein sequence ID" value="MBB4921299.1"/>
    <property type="molecule type" value="Genomic_DNA"/>
</dbReference>
<sequence>MTTQLTTQLTTQPTAQPTAQPLPQPGAVLPRTLTAGDLLLRPLAESDEPAVAGALRDAEILRWAAGRAVTQAPEAERARRWLEPRMAGWATGNAWFAVTDTDHDTLLGALSIREVNRLPDQATVTYWVAAPARGRGLAAKALDAAARWAFAEPADGGLGLHRITLDHALLNTHSCAVAERAGFRIEGTMRDYYVDAGGARHDSHLHARLATDAVADLNGQ</sequence>
<dbReference type="Gene3D" id="3.40.630.30">
    <property type="match status" value="1"/>
</dbReference>
<accession>A0A7W7VT45</accession>
<dbReference type="InterPro" id="IPR000182">
    <property type="entry name" value="GNAT_dom"/>
</dbReference>
<proteinExistence type="predicted"/>
<dbReference type="RefSeq" id="WP_312897077.1">
    <property type="nucleotide sequence ID" value="NZ_JACHJV010000001.1"/>
</dbReference>
<protein>
    <submittedName>
        <fullName evidence="3">RimJ/RimL family protein N-acetyltransferase</fullName>
    </submittedName>
</protein>
<dbReference type="GO" id="GO:0008999">
    <property type="term" value="F:protein-N-terminal-alanine acetyltransferase activity"/>
    <property type="evidence" value="ECO:0007669"/>
    <property type="project" value="TreeGrafter"/>
</dbReference>